<feature type="domain" description="HAMP" evidence="14">
    <location>
        <begin position="220"/>
        <end position="274"/>
    </location>
</feature>
<dbReference type="CDD" id="cd00082">
    <property type="entry name" value="HisKA"/>
    <property type="match status" value="1"/>
</dbReference>
<dbReference type="InterPro" id="IPR036890">
    <property type="entry name" value="HATPase_C_sf"/>
</dbReference>
<dbReference type="Gene3D" id="1.10.287.130">
    <property type="match status" value="1"/>
</dbReference>
<dbReference type="InterPro" id="IPR013656">
    <property type="entry name" value="PAS_4"/>
</dbReference>
<evidence type="ECO:0000256" key="9">
    <source>
        <dbReference type="ARBA" id="ARBA00023012"/>
    </source>
</evidence>
<dbReference type="Gene3D" id="6.10.340.10">
    <property type="match status" value="1"/>
</dbReference>
<dbReference type="Proteomes" id="UP000663720">
    <property type="component" value="Chromosome"/>
</dbReference>
<proteinExistence type="predicted"/>
<keyword evidence="4" id="KW-0597">Phosphoprotein</keyword>
<dbReference type="Pfam" id="PF00512">
    <property type="entry name" value="HisKA"/>
    <property type="match status" value="1"/>
</dbReference>
<dbReference type="PRINTS" id="PR00344">
    <property type="entry name" value="BCTRLSENSOR"/>
</dbReference>
<dbReference type="EMBL" id="CP061799">
    <property type="protein sequence ID" value="QTA82582.1"/>
    <property type="molecule type" value="Genomic_DNA"/>
</dbReference>
<dbReference type="Gene3D" id="3.30.450.290">
    <property type="match status" value="1"/>
</dbReference>
<keyword evidence="5" id="KW-0808">Transferase</keyword>
<dbReference type="PROSITE" id="PS50113">
    <property type="entry name" value="PAC"/>
    <property type="match status" value="1"/>
</dbReference>
<dbReference type="SMART" id="SM00387">
    <property type="entry name" value="HATPase_c"/>
    <property type="match status" value="1"/>
</dbReference>
<protein>
    <recommendedName>
        <fullName evidence="3">histidine kinase</fullName>
        <ecNumber evidence="3">2.7.13.3</ecNumber>
    </recommendedName>
</protein>
<evidence type="ECO:0000256" key="4">
    <source>
        <dbReference type="ARBA" id="ARBA00022553"/>
    </source>
</evidence>
<reference evidence="15" key="1">
    <citation type="journal article" date="2021" name="Microb. Physiol.">
        <title>Proteogenomic Insights into the Physiology of Marine, Sulfate-Reducing, Filamentous Desulfonema limicola and Desulfonema magnum.</title>
        <authorList>
            <person name="Schnaars V."/>
            <person name="Wohlbrand L."/>
            <person name="Scheve S."/>
            <person name="Hinrichs C."/>
            <person name="Reinhardt R."/>
            <person name="Rabus R."/>
        </authorList>
    </citation>
    <scope>NUCLEOTIDE SEQUENCE</scope>
    <source>
        <strain evidence="15">5ac10</strain>
    </source>
</reference>
<dbReference type="SUPFAM" id="SSF55785">
    <property type="entry name" value="PYP-like sensor domain (PAS domain)"/>
    <property type="match status" value="2"/>
</dbReference>
<evidence type="ECO:0000313" key="16">
    <source>
        <dbReference type="Proteomes" id="UP000663720"/>
    </source>
</evidence>
<dbReference type="Pfam" id="PF08448">
    <property type="entry name" value="PAS_4"/>
    <property type="match status" value="1"/>
</dbReference>
<dbReference type="SUPFAM" id="SSF47384">
    <property type="entry name" value="Homodimeric domain of signal transducing histidine kinase"/>
    <property type="match status" value="1"/>
</dbReference>
<dbReference type="InterPro" id="IPR005467">
    <property type="entry name" value="His_kinase_dom"/>
</dbReference>
<dbReference type="SMART" id="SM00388">
    <property type="entry name" value="HisKA"/>
    <property type="match status" value="1"/>
</dbReference>
<evidence type="ECO:0000256" key="10">
    <source>
        <dbReference type="SAM" id="Phobius"/>
    </source>
</evidence>
<evidence type="ECO:0000313" key="15">
    <source>
        <dbReference type="EMBL" id="QTA82582.1"/>
    </source>
</evidence>
<dbReference type="Pfam" id="PF02518">
    <property type="entry name" value="HATPase_c"/>
    <property type="match status" value="1"/>
</dbReference>
<dbReference type="Gene3D" id="3.30.450.20">
    <property type="entry name" value="PAS domain"/>
    <property type="match status" value="2"/>
</dbReference>
<dbReference type="KEGG" id="dli:dnl_49590"/>
<dbReference type="InterPro" id="IPR004358">
    <property type="entry name" value="Sig_transdc_His_kin-like_C"/>
</dbReference>
<feature type="transmembrane region" description="Helical" evidence="10">
    <location>
        <begin position="12"/>
        <end position="33"/>
    </location>
</feature>
<dbReference type="GO" id="GO:0005524">
    <property type="term" value="F:ATP binding"/>
    <property type="evidence" value="ECO:0007669"/>
    <property type="project" value="UniProtKB-KW"/>
</dbReference>
<gene>
    <name evidence="15" type="ORF">dnl_49590</name>
</gene>
<dbReference type="SUPFAM" id="SSF55874">
    <property type="entry name" value="ATPase domain of HSP90 chaperone/DNA topoisomerase II/histidine kinase"/>
    <property type="match status" value="1"/>
</dbReference>
<dbReference type="Pfam" id="PF00989">
    <property type="entry name" value="PAS"/>
    <property type="match status" value="1"/>
</dbReference>
<dbReference type="InterPro" id="IPR003661">
    <property type="entry name" value="HisK_dim/P_dom"/>
</dbReference>
<keyword evidence="8" id="KW-0067">ATP-binding</keyword>
<dbReference type="SUPFAM" id="SSF158472">
    <property type="entry name" value="HAMP domain-like"/>
    <property type="match status" value="1"/>
</dbReference>
<dbReference type="RefSeq" id="WP_207688494.1">
    <property type="nucleotide sequence ID" value="NZ_CP061799.1"/>
</dbReference>
<dbReference type="InterPro" id="IPR003594">
    <property type="entry name" value="HATPase_dom"/>
</dbReference>
<dbReference type="InterPro" id="IPR035965">
    <property type="entry name" value="PAS-like_dom_sf"/>
</dbReference>
<dbReference type="InterPro" id="IPR036097">
    <property type="entry name" value="HisK_dim/P_sf"/>
</dbReference>
<evidence type="ECO:0000256" key="8">
    <source>
        <dbReference type="ARBA" id="ARBA00022840"/>
    </source>
</evidence>
<evidence type="ECO:0000256" key="6">
    <source>
        <dbReference type="ARBA" id="ARBA00022741"/>
    </source>
</evidence>
<accession>A0A975BBX3</accession>
<comment type="catalytic activity">
    <reaction evidence="1">
        <text>ATP + protein L-histidine = ADP + protein N-phospho-L-histidine.</text>
        <dbReference type="EC" id="2.7.13.3"/>
    </reaction>
</comment>
<dbReference type="SMART" id="SM00304">
    <property type="entry name" value="HAMP"/>
    <property type="match status" value="1"/>
</dbReference>
<sequence length="760" mass="87723">MEYILKIFNSLIFRLTACVGLVLLISISVWAYFNLKYHKENTFNKTIAEADHLADTIKLGTHYAMMLNSKEDINEIITNIARQDRIKQIRIYNKQGEIKFSNIKQEINEKTNIKASACDICHKTEHPVEELDILKRIRVLTSPEEANLLGIISPINNEPSCSTGPCHFHPEDKKILGALDLVISMKDADKEILSHERQIINMAIFSFFSISGIISLFFLIYVIRPINRLIVWTERIGKGEYDLRPRLDKDGNDEIGQLADAIHYMGKRIQEKQYKLNRQKDEYQQLFEQVPCYITVLDKDMKLLKYNKAFTEHFNPRPGEYCYSVYKGRTEKCDMCPVARTFEDGKSHYSEETGISKDGSRSHWCAQASPIKNAQGEVVAVVEMCLDITLRKHLEERIRKTEEQYRVIFDNIPNPVFVLDSETLEILDYNESQRAVFGYDKHELLGKSFMDMFEQSDRESYANEIKTSNIINKIRYRTRDGHIRFINLRVSPSEYMEKKTLLVTASDITEKLIAEQQVIHAGKMTTLGEMATGIAHELNQPLTVIKTASSFLIRKLKRSEKIKDEILQTMTEEIDAHVIRASKIINHLREFGRKSSVIKEEVNVNEAIEKAIEMFVQQLRLREIRLHKNFDPDLPLVLADSNRLEQIFVNLLINARDAIEEKWEDKFVPDGSKEIDIRTEFINNEVKIIIADNGTGIPQNIKDRIFEPFFTTKKVGRGTGLGLSISYGIVQDYDGIINIETVENKGTKFIIRFPAVKDYS</sequence>
<dbReference type="SMART" id="SM00091">
    <property type="entry name" value="PAS"/>
    <property type="match status" value="2"/>
</dbReference>
<dbReference type="GO" id="GO:0006355">
    <property type="term" value="P:regulation of DNA-templated transcription"/>
    <property type="evidence" value="ECO:0007669"/>
    <property type="project" value="InterPro"/>
</dbReference>
<dbReference type="InterPro" id="IPR000700">
    <property type="entry name" value="PAS-assoc_C"/>
</dbReference>
<keyword evidence="7 15" id="KW-0418">Kinase</keyword>
<keyword evidence="16" id="KW-1185">Reference proteome</keyword>
<dbReference type="PROSITE" id="PS50109">
    <property type="entry name" value="HIS_KIN"/>
    <property type="match status" value="1"/>
</dbReference>
<feature type="domain" description="PAS" evidence="12">
    <location>
        <begin position="401"/>
        <end position="466"/>
    </location>
</feature>
<dbReference type="Pfam" id="PF00672">
    <property type="entry name" value="HAMP"/>
    <property type="match status" value="1"/>
</dbReference>
<feature type="domain" description="Histidine kinase" evidence="11">
    <location>
        <begin position="533"/>
        <end position="757"/>
    </location>
</feature>
<dbReference type="InterPro" id="IPR000014">
    <property type="entry name" value="PAS"/>
</dbReference>
<keyword evidence="9" id="KW-0902">Two-component regulatory system</keyword>
<evidence type="ECO:0000256" key="5">
    <source>
        <dbReference type="ARBA" id="ARBA00022679"/>
    </source>
</evidence>
<dbReference type="PROSITE" id="PS50112">
    <property type="entry name" value="PAS"/>
    <property type="match status" value="1"/>
</dbReference>
<evidence type="ECO:0000256" key="7">
    <source>
        <dbReference type="ARBA" id="ARBA00022777"/>
    </source>
</evidence>
<keyword evidence="10" id="KW-1133">Transmembrane helix</keyword>
<dbReference type="PROSITE" id="PS50885">
    <property type="entry name" value="HAMP"/>
    <property type="match status" value="1"/>
</dbReference>
<dbReference type="CDD" id="cd06225">
    <property type="entry name" value="HAMP"/>
    <property type="match status" value="1"/>
</dbReference>
<dbReference type="GO" id="GO:0016020">
    <property type="term" value="C:membrane"/>
    <property type="evidence" value="ECO:0007669"/>
    <property type="project" value="UniProtKB-SubCell"/>
</dbReference>
<evidence type="ECO:0000259" key="14">
    <source>
        <dbReference type="PROSITE" id="PS50885"/>
    </source>
</evidence>
<evidence type="ECO:0000256" key="1">
    <source>
        <dbReference type="ARBA" id="ARBA00000085"/>
    </source>
</evidence>
<evidence type="ECO:0000256" key="2">
    <source>
        <dbReference type="ARBA" id="ARBA00004370"/>
    </source>
</evidence>
<organism evidence="15 16">
    <name type="scientific">Desulfonema limicola</name>
    <dbReference type="NCBI Taxonomy" id="45656"/>
    <lineage>
        <taxon>Bacteria</taxon>
        <taxon>Pseudomonadati</taxon>
        <taxon>Thermodesulfobacteriota</taxon>
        <taxon>Desulfobacteria</taxon>
        <taxon>Desulfobacterales</taxon>
        <taxon>Desulfococcaceae</taxon>
        <taxon>Desulfonema</taxon>
    </lineage>
</organism>
<dbReference type="AlphaFoldDB" id="A0A975BBX3"/>
<comment type="subcellular location">
    <subcellularLocation>
        <location evidence="2">Membrane</location>
    </subcellularLocation>
</comment>
<evidence type="ECO:0000259" key="12">
    <source>
        <dbReference type="PROSITE" id="PS50112"/>
    </source>
</evidence>
<name>A0A975BBX3_9BACT</name>
<dbReference type="NCBIfam" id="TIGR00229">
    <property type="entry name" value="sensory_box"/>
    <property type="match status" value="1"/>
</dbReference>
<keyword evidence="10" id="KW-0472">Membrane</keyword>
<evidence type="ECO:0000256" key="3">
    <source>
        <dbReference type="ARBA" id="ARBA00012438"/>
    </source>
</evidence>
<feature type="transmembrane region" description="Helical" evidence="10">
    <location>
        <begin position="199"/>
        <end position="223"/>
    </location>
</feature>
<dbReference type="PANTHER" id="PTHR43065">
    <property type="entry name" value="SENSOR HISTIDINE KINASE"/>
    <property type="match status" value="1"/>
</dbReference>
<dbReference type="GO" id="GO:0000155">
    <property type="term" value="F:phosphorelay sensor kinase activity"/>
    <property type="evidence" value="ECO:0007669"/>
    <property type="project" value="InterPro"/>
</dbReference>
<evidence type="ECO:0000259" key="13">
    <source>
        <dbReference type="PROSITE" id="PS50113"/>
    </source>
</evidence>
<dbReference type="InterPro" id="IPR013767">
    <property type="entry name" value="PAS_fold"/>
</dbReference>
<dbReference type="EC" id="2.7.13.3" evidence="3"/>
<keyword evidence="10" id="KW-0812">Transmembrane</keyword>
<dbReference type="PANTHER" id="PTHR43065:SF46">
    <property type="entry name" value="C4-DICARBOXYLATE TRANSPORT SENSOR PROTEIN DCTB"/>
    <property type="match status" value="1"/>
</dbReference>
<dbReference type="InterPro" id="IPR003660">
    <property type="entry name" value="HAMP_dom"/>
</dbReference>
<keyword evidence="6" id="KW-0547">Nucleotide-binding</keyword>
<evidence type="ECO:0000259" key="11">
    <source>
        <dbReference type="PROSITE" id="PS50109"/>
    </source>
</evidence>
<dbReference type="Gene3D" id="3.30.565.10">
    <property type="entry name" value="Histidine kinase-like ATPase, C-terminal domain"/>
    <property type="match status" value="1"/>
</dbReference>
<dbReference type="CDD" id="cd00130">
    <property type="entry name" value="PAS"/>
    <property type="match status" value="1"/>
</dbReference>
<feature type="domain" description="PAC" evidence="13">
    <location>
        <begin position="348"/>
        <end position="400"/>
    </location>
</feature>